<gene>
    <name evidence="1" type="ORF">METZ01_LOCUS246237</name>
</gene>
<protein>
    <submittedName>
        <fullName evidence="1">Uncharacterized protein</fullName>
    </submittedName>
</protein>
<evidence type="ECO:0000313" key="1">
    <source>
        <dbReference type="EMBL" id="SVB93383.1"/>
    </source>
</evidence>
<dbReference type="EMBL" id="UINC01064579">
    <property type="protein sequence ID" value="SVB93383.1"/>
    <property type="molecule type" value="Genomic_DNA"/>
</dbReference>
<organism evidence="1">
    <name type="scientific">marine metagenome</name>
    <dbReference type="NCBI Taxonomy" id="408172"/>
    <lineage>
        <taxon>unclassified sequences</taxon>
        <taxon>metagenomes</taxon>
        <taxon>ecological metagenomes</taxon>
    </lineage>
</organism>
<dbReference type="AlphaFoldDB" id="A0A382I3H2"/>
<name>A0A382I3H2_9ZZZZ</name>
<sequence>MANKFILALLVAKRFGNDWVAGAPRGLQHRCLVDKAGVGFDSQAFPQSLIQL</sequence>
<accession>A0A382I3H2</accession>
<reference evidence="1" key="1">
    <citation type="submission" date="2018-05" db="EMBL/GenBank/DDBJ databases">
        <authorList>
            <person name="Lanie J.A."/>
            <person name="Ng W.-L."/>
            <person name="Kazmierczak K.M."/>
            <person name="Andrzejewski T.M."/>
            <person name="Davidsen T.M."/>
            <person name="Wayne K.J."/>
            <person name="Tettelin H."/>
            <person name="Glass J.I."/>
            <person name="Rusch D."/>
            <person name="Podicherti R."/>
            <person name="Tsui H.-C.T."/>
            <person name="Winkler M.E."/>
        </authorList>
    </citation>
    <scope>NUCLEOTIDE SEQUENCE</scope>
</reference>
<proteinExistence type="predicted"/>